<keyword evidence="9" id="KW-0614">Plasmid</keyword>
<dbReference type="InterPro" id="IPR000515">
    <property type="entry name" value="MetI-like"/>
</dbReference>
<keyword evidence="2 7" id="KW-0813">Transport</keyword>
<evidence type="ECO:0000256" key="4">
    <source>
        <dbReference type="ARBA" id="ARBA00022692"/>
    </source>
</evidence>
<dbReference type="Pfam" id="PF00528">
    <property type="entry name" value="BPD_transp_1"/>
    <property type="match status" value="1"/>
</dbReference>
<keyword evidence="6 7" id="KW-0472">Membrane</keyword>
<evidence type="ECO:0000256" key="1">
    <source>
        <dbReference type="ARBA" id="ARBA00004651"/>
    </source>
</evidence>
<feature type="transmembrane region" description="Helical" evidence="7">
    <location>
        <begin position="220"/>
        <end position="242"/>
    </location>
</feature>
<dbReference type="SUPFAM" id="SSF161098">
    <property type="entry name" value="MetI-like"/>
    <property type="match status" value="1"/>
</dbReference>
<evidence type="ECO:0000256" key="6">
    <source>
        <dbReference type="ARBA" id="ARBA00023136"/>
    </source>
</evidence>
<sequence length="312" mass="34268">MNGKLTLPRAEARPRRVRHLRAHLPLYLMVLPALASVLVFNYAPLFGLVIAFQDFSPFRGVLGSDFVGWQNFQDAFRNPFFVNALKNSLIISGLKLAVGFPAAIVLALLLNEVRARWIKVTVQTATILPFFISWVVAGAMFRSLLAPDGAVNELRAGLGLTPHAFLSDPSAFRLVLVLQDTWKYAGYFAVLYLAAMAAIDRATYEAAEIDGASRWQQMRYVTLPGISNTMVTLLVILIGYLVSAGFEQVYVMYNVSVYSTADILETFTLRLGLQQSNYGLATAVGLFQGAISLLLVGAANLIARRVRGQGLF</sequence>
<dbReference type="PANTHER" id="PTHR43227">
    <property type="entry name" value="BLL4140 PROTEIN"/>
    <property type="match status" value="1"/>
</dbReference>
<organism evidence="9 10">
    <name type="scientific">Deinococcus aetherius</name>
    <dbReference type="NCBI Taxonomy" id="200252"/>
    <lineage>
        <taxon>Bacteria</taxon>
        <taxon>Thermotogati</taxon>
        <taxon>Deinococcota</taxon>
        <taxon>Deinococci</taxon>
        <taxon>Deinococcales</taxon>
        <taxon>Deinococcaceae</taxon>
        <taxon>Deinococcus</taxon>
    </lineage>
</organism>
<evidence type="ECO:0000256" key="2">
    <source>
        <dbReference type="ARBA" id="ARBA00022448"/>
    </source>
</evidence>
<evidence type="ECO:0000256" key="3">
    <source>
        <dbReference type="ARBA" id="ARBA00022475"/>
    </source>
</evidence>
<reference evidence="9" key="1">
    <citation type="submission" date="2022-07" db="EMBL/GenBank/DDBJ databases">
        <title>Complete Genome Sequence of the Radioresistant Bacterium Deinococcus aetherius ST0316, Isolated from the Air Dust collected in Lower Stratosphere above Japan.</title>
        <authorList>
            <person name="Satoh K."/>
            <person name="Hagiwara K."/>
            <person name="Katsumata K."/>
            <person name="Kubo A."/>
            <person name="Yokobori S."/>
            <person name="Yamagishi A."/>
            <person name="Oono Y."/>
            <person name="Narumi I."/>
        </authorList>
    </citation>
    <scope>NUCLEOTIDE SEQUENCE</scope>
    <source>
        <strain evidence="9">ST0316</strain>
        <plasmid evidence="9">pDAETH-1</plasmid>
    </source>
</reference>
<dbReference type="PANTHER" id="PTHR43227:SF11">
    <property type="entry name" value="BLL4140 PROTEIN"/>
    <property type="match status" value="1"/>
</dbReference>
<evidence type="ECO:0000259" key="8">
    <source>
        <dbReference type="PROSITE" id="PS50928"/>
    </source>
</evidence>
<dbReference type="InterPro" id="IPR050809">
    <property type="entry name" value="UgpAE/MalFG_permease"/>
</dbReference>
<comment type="similarity">
    <text evidence="7">Belongs to the binding-protein-dependent transport system permease family.</text>
</comment>
<feature type="transmembrane region" description="Helical" evidence="7">
    <location>
        <begin position="89"/>
        <end position="110"/>
    </location>
</feature>
<dbReference type="EMBL" id="AP026561">
    <property type="protein sequence ID" value="BDP43644.1"/>
    <property type="molecule type" value="Genomic_DNA"/>
</dbReference>
<keyword evidence="4 7" id="KW-0812">Transmembrane</keyword>
<geneLocation type="plasmid" evidence="9 10">
    <name>pDAETH-1</name>
</geneLocation>
<dbReference type="PROSITE" id="PS50928">
    <property type="entry name" value="ABC_TM1"/>
    <property type="match status" value="1"/>
</dbReference>
<evidence type="ECO:0000256" key="7">
    <source>
        <dbReference type="RuleBase" id="RU363032"/>
    </source>
</evidence>
<keyword evidence="10" id="KW-1185">Reference proteome</keyword>
<feature type="transmembrane region" description="Helical" evidence="7">
    <location>
        <begin position="182"/>
        <end position="199"/>
    </location>
</feature>
<dbReference type="Gene3D" id="1.10.3720.10">
    <property type="entry name" value="MetI-like"/>
    <property type="match status" value="1"/>
</dbReference>
<keyword evidence="3" id="KW-1003">Cell membrane</keyword>
<proteinExistence type="inferred from homology"/>
<accession>A0ABM8AIM9</accession>
<feature type="domain" description="ABC transmembrane type-1" evidence="8">
    <location>
        <begin position="85"/>
        <end position="299"/>
    </location>
</feature>
<evidence type="ECO:0000313" key="9">
    <source>
        <dbReference type="EMBL" id="BDP43644.1"/>
    </source>
</evidence>
<feature type="transmembrane region" description="Helical" evidence="7">
    <location>
        <begin position="122"/>
        <end position="141"/>
    </location>
</feature>
<feature type="transmembrane region" description="Helical" evidence="7">
    <location>
        <begin position="278"/>
        <end position="303"/>
    </location>
</feature>
<dbReference type="Proteomes" id="UP001064971">
    <property type="component" value="Plasmid pDAETH-1"/>
</dbReference>
<gene>
    <name evidence="9" type="ORF">DAETH_36130</name>
</gene>
<keyword evidence="5 7" id="KW-1133">Transmembrane helix</keyword>
<dbReference type="InterPro" id="IPR035906">
    <property type="entry name" value="MetI-like_sf"/>
</dbReference>
<name>A0ABM8AIM9_9DEIO</name>
<evidence type="ECO:0000313" key="10">
    <source>
        <dbReference type="Proteomes" id="UP001064971"/>
    </source>
</evidence>
<comment type="subcellular location">
    <subcellularLocation>
        <location evidence="1 7">Cell membrane</location>
        <topology evidence="1 7">Multi-pass membrane protein</topology>
    </subcellularLocation>
</comment>
<protein>
    <submittedName>
        <fullName evidence="9">Sugar ABC transporter permease</fullName>
    </submittedName>
</protein>
<dbReference type="CDD" id="cd06261">
    <property type="entry name" value="TM_PBP2"/>
    <property type="match status" value="1"/>
</dbReference>
<evidence type="ECO:0000256" key="5">
    <source>
        <dbReference type="ARBA" id="ARBA00022989"/>
    </source>
</evidence>
<feature type="transmembrane region" description="Helical" evidence="7">
    <location>
        <begin position="24"/>
        <end position="52"/>
    </location>
</feature>